<name>A0A1Y0UZL8_9PROT</name>
<evidence type="ECO:0000313" key="2">
    <source>
        <dbReference type="Proteomes" id="UP000195633"/>
    </source>
</evidence>
<dbReference type="AlphaFoldDB" id="A0A1Y0UZL8"/>
<sequence>MARKTWAVKGGLRTIINMPEAESGEKGGFPGDLNMFVKKLK</sequence>
<organism evidence="1 2">
    <name type="scientific">Acetobacter ascendens</name>
    <dbReference type="NCBI Taxonomy" id="481146"/>
    <lineage>
        <taxon>Bacteria</taxon>
        <taxon>Pseudomonadati</taxon>
        <taxon>Pseudomonadota</taxon>
        <taxon>Alphaproteobacteria</taxon>
        <taxon>Acetobacterales</taxon>
        <taxon>Acetobacteraceae</taxon>
        <taxon>Acetobacter</taxon>
    </lineage>
</organism>
<reference evidence="1 2" key="1">
    <citation type="submission" date="2017-05" db="EMBL/GenBank/DDBJ databases">
        <title>Genome sequence of Acetobacter pasteurianus subsp. ascendens strain SRCM101447.</title>
        <authorList>
            <person name="Cho S.H."/>
        </authorList>
    </citation>
    <scope>NUCLEOTIDE SEQUENCE [LARGE SCALE GENOMIC DNA]</scope>
    <source>
        <strain evidence="1 2">SRCM101447</strain>
    </source>
</reference>
<dbReference type="EMBL" id="CP021524">
    <property type="protein sequence ID" value="ARW11322.1"/>
    <property type="molecule type" value="Genomic_DNA"/>
</dbReference>
<dbReference type="Proteomes" id="UP000195633">
    <property type="component" value="Chromosome"/>
</dbReference>
<accession>A0A1Y0UZL8</accession>
<protein>
    <submittedName>
        <fullName evidence="1">Uncharacterized protein</fullName>
    </submittedName>
</protein>
<evidence type="ECO:0000313" key="1">
    <source>
        <dbReference type="EMBL" id="ARW11322.1"/>
    </source>
</evidence>
<gene>
    <name evidence="1" type="ORF">S101447_02276</name>
</gene>
<dbReference type="RefSeq" id="WP_259331524.1">
    <property type="nucleotide sequence ID" value="NZ_CP015164.1"/>
</dbReference>
<proteinExistence type="predicted"/>